<keyword evidence="3" id="KW-1185">Reference proteome</keyword>
<evidence type="ECO:0000259" key="1">
    <source>
        <dbReference type="Pfam" id="PF13612"/>
    </source>
</evidence>
<dbReference type="AlphaFoldDB" id="A0A2A5T7Z6"/>
<dbReference type="EMBL" id="NBYY01000002">
    <property type="protein sequence ID" value="PCS24258.1"/>
    <property type="molecule type" value="Genomic_DNA"/>
</dbReference>
<evidence type="ECO:0000313" key="3">
    <source>
        <dbReference type="Proteomes" id="UP000219020"/>
    </source>
</evidence>
<evidence type="ECO:0000313" key="2">
    <source>
        <dbReference type="EMBL" id="PCS24258.1"/>
    </source>
</evidence>
<dbReference type="Pfam" id="PF13612">
    <property type="entry name" value="DDE_Tnp_1_3"/>
    <property type="match status" value="1"/>
</dbReference>
<accession>A0A2A5T7Z6</accession>
<dbReference type="Proteomes" id="UP000219020">
    <property type="component" value="Unassembled WGS sequence"/>
</dbReference>
<gene>
    <name evidence="2" type="ORF">BTN49_0076</name>
</gene>
<protein>
    <submittedName>
        <fullName evidence="2">Mobile element protein</fullName>
    </submittedName>
</protein>
<reference evidence="3" key="1">
    <citation type="submission" date="2017-04" db="EMBL/GenBank/DDBJ databases">
        <title>Genome evolution of the luminous symbionts of deep sea anglerfish.</title>
        <authorList>
            <person name="Hendry T.A."/>
        </authorList>
    </citation>
    <scope>NUCLEOTIDE SEQUENCE [LARGE SCALE GENOMIC DNA]</scope>
</reference>
<organism evidence="2 3">
    <name type="scientific">Candidatus Enterovibrio escicola</name>
    <dbReference type="NCBI Taxonomy" id="1927127"/>
    <lineage>
        <taxon>Bacteria</taxon>
        <taxon>Pseudomonadati</taxon>
        <taxon>Pseudomonadota</taxon>
        <taxon>Gammaproteobacteria</taxon>
        <taxon>Vibrionales</taxon>
        <taxon>Vibrionaceae</taxon>
        <taxon>Enterovibrio</taxon>
    </lineage>
</organism>
<sequence length="183" mass="21169">MSLSFRTVLKSISILIFPSFSLRIRVGKVNFCIQSFFLMMRKLAPFICRLVGKTTGIACVYLTKLQAYHNSRIPRYRLYEEMVKSCKGTMGRFYSFKLHLIINDQVGMISVNVIKHNVDNRKYVPNMADNLLGSLYGDKRYRSGSLEKILADKGVSFITNTRKNMKSKVMKFEDRFILALLIK</sequence>
<proteinExistence type="predicted"/>
<name>A0A2A5T7Z6_9GAMM</name>
<dbReference type="InterPro" id="IPR025668">
    <property type="entry name" value="Tnp_DDE_dom"/>
</dbReference>
<comment type="caution">
    <text evidence="2">The sequence shown here is derived from an EMBL/GenBank/DDBJ whole genome shotgun (WGS) entry which is preliminary data.</text>
</comment>
<feature type="domain" description="Transposase DDE" evidence="1">
    <location>
        <begin position="52"/>
        <end position="178"/>
    </location>
</feature>